<accession>A0ABQ7XB14</accession>
<keyword evidence="2" id="KW-1185">Reference proteome</keyword>
<protein>
    <submittedName>
        <fullName evidence="1">Uncharacterized protein</fullName>
    </submittedName>
</protein>
<organism evidence="1 2">
    <name type="scientific">Brassica napus</name>
    <name type="common">Rape</name>
    <dbReference type="NCBI Taxonomy" id="3708"/>
    <lineage>
        <taxon>Eukaryota</taxon>
        <taxon>Viridiplantae</taxon>
        <taxon>Streptophyta</taxon>
        <taxon>Embryophyta</taxon>
        <taxon>Tracheophyta</taxon>
        <taxon>Spermatophyta</taxon>
        <taxon>Magnoliopsida</taxon>
        <taxon>eudicotyledons</taxon>
        <taxon>Gunneridae</taxon>
        <taxon>Pentapetalae</taxon>
        <taxon>rosids</taxon>
        <taxon>malvids</taxon>
        <taxon>Brassicales</taxon>
        <taxon>Brassicaceae</taxon>
        <taxon>Brassiceae</taxon>
        <taxon>Brassica</taxon>
    </lineage>
</organism>
<reference evidence="1 2" key="1">
    <citation type="submission" date="2021-05" db="EMBL/GenBank/DDBJ databases">
        <title>Genome Assembly of Synthetic Allotetraploid Brassica napus Reveals Homoeologous Exchanges between Subgenomes.</title>
        <authorList>
            <person name="Davis J.T."/>
        </authorList>
    </citation>
    <scope>NUCLEOTIDE SEQUENCE [LARGE SCALE GENOMIC DNA]</scope>
    <source>
        <strain evidence="2">cv. Da-Ae</strain>
        <tissue evidence="1">Seedling</tissue>
    </source>
</reference>
<name>A0ABQ7XB14_BRANA</name>
<dbReference type="Proteomes" id="UP000824890">
    <property type="component" value="Unassembled WGS sequence"/>
</dbReference>
<evidence type="ECO:0000313" key="1">
    <source>
        <dbReference type="EMBL" id="KAH0853142.1"/>
    </source>
</evidence>
<gene>
    <name evidence="1" type="ORF">HID58_093423</name>
</gene>
<proteinExistence type="predicted"/>
<evidence type="ECO:0000313" key="2">
    <source>
        <dbReference type="Proteomes" id="UP000824890"/>
    </source>
</evidence>
<comment type="caution">
    <text evidence="1">The sequence shown here is derived from an EMBL/GenBank/DDBJ whole genome shotgun (WGS) entry which is preliminary data.</text>
</comment>
<feature type="non-terminal residue" evidence="1">
    <location>
        <position position="1"/>
    </location>
</feature>
<sequence length="122" mass="14210">VVGRICLIQGSDLYNHYTDSKIIIGLCLDISKLVRLTLWDKEASNFRELNHIYTRKNQVSFHGYMKENYHSQPHLDRASTLTTILVSYNAFKRGINCYPKPHSKRHQPTFKKFTLPLSTSIK</sequence>
<dbReference type="EMBL" id="JAGKQM010000844">
    <property type="protein sequence ID" value="KAH0853142.1"/>
    <property type="molecule type" value="Genomic_DNA"/>
</dbReference>